<reference evidence="11" key="1">
    <citation type="submission" date="2018-08" db="EMBL/GenBank/DDBJ databases">
        <title>Draft genome sequence of azole-resistant Aspergillus thermomutatus (Neosartorya pseudofischeri) strain HMR AF 39, isolated from a human nasal aspirate.</title>
        <authorList>
            <person name="Parent-Michaud M."/>
            <person name="Dufresne P.J."/>
            <person name="Fournier E."/>
            <person name="Martineau C."/>
            <person name="Moreira S."/>
            <person name="Perkins V."/>
            <person name="De Repentigny L."/>
            <person name="Dufresne S.F."/>
        </authorList>
    </citation>
    <scope>NUCLEOTIDE SEQUENCE [LARGE SCALE GENOMIC DNA]</scope>
    <source>
        <strain evidence="11">HMR AF 39</strain>
    </source>
</reference>
<dbReference type="PANTHER" id="PTHR42061">
    <property type="entry name" value="ENDO-CHITOSANASE"/>
    <property type="match status" value="1"/>
</dbReference>
<dbReference type="RefSeq" id="XP_026609811.1">
    <property type="nucleotide sequence ID" value="XM_026755760.1"/>
</dbReference>
<evidence type="ECO:0000313" key="11">
    <source>
        <dbReference type="EMBL" id="RHZ43460.1"/>
    </source>
</evidence>
<dbReference type="Proteomes" id="UP000215305">
    <property type="component" value="Unassembled WGS sequence"/>
</dbReference>
<dbReference type="EMBL" id="NKHU02000413">
    <property type="protein sequence ID" value="RHZ43460.1"/>
    <property type="molecule type" value="Genomic_DNA"/>
</dbReference>
<dbReference type="PANTHER" id="PTHR42061:SF4">
    <property type="entry name" value="ENDO-CHITOSANASE"/>
    <property type="match status" value="1"/>
</dbReference>
<dbReference type="GO" id="GO:0000272">
    <property type="term" value="P:polysaccharide catabolic process"/>
    <property type="evidence" value="ECO:0007669"/>
    <property type="project" value="UniProtKB-KW"/>
</dbReference>
<keyword evidence="5 10" id="KW-0732">Signal</keyword>
<dbReference type="Pfam" id="PF07335">
    <property type="entry name" value="Glyco_hydro_75"/>
    <property type="match status" value="1"/>
</dbReference>
<organism evidence="11 12">
    <name type="scientific">Aspergillus thermomutatus</name>
    <name type="common">Neosartorya pseudofischeri</name>
    <dbReference type="NCBI Taxonomy" id="41047"/>
    <lineage>
        <taxon>Eukaryota</taxon>
        <taxon>Fungi</taxon>
        <taxon>Dikarya</taxon>
        <taxon>Ascomycota</taxon>
        <taxon>Pezizomycotina</taxon>
        <taxon>Eurotiomycetes</taxon>
        <taxon>Eurotiomycetidae</taxon>
        <taxon>Eurotiales</taxon>
        <taxon>Aspergillaceae</taxon>
        <taxon>Aspergillus</taxon>
        <taxon>Aspergillus subgen. Fumigati</taxon>
    </lineage>
</organism>
<keyword evidence="7" id="KW-0119">Carbohydrate metabolism</keyword>
<keyword evidence="6 10" id="KW-0378">Hydrolase</keyword>
<comment type="function">
    <text evidence="10">Chitosanase catalyzing the endo-type cleavage of chitosan, the deacylated form of chitin. Chitosanase may be crucial in the degradation of the deacetylated portion of chitin in the fungal cell wall.</text>
</comment>
<dbReference type="STRING" id="41047.A0A397G5Q3"/>
<evidence type="ECO:0000256" key="9">
    <source>
        <dbReference type="ARBA" id="ARBA00023326"/>
    </source>
</evidence>
<evidence type="ECO:0000256" key="1">
    <source>
        <dbReference type="ARBA" id="ARBA00000405"/>
    </source>
</evidence>
<accession>A0A397G5Q3</accession>
<feature type="chain" id="PRO_5017104840" description="Endo-chitosanase" evidence="10">
    <location>
        <begin position="23"/>
        <end position="374"/>
    </location>
</feature>
<protein>
    <recommendedName>
        <fullName evidence="10">Endo-chitosanase</fullName>
        <ecNumber evidence="10">3.2.1.132</ecNumber>
    </recommendedName>
</protein>
<dbReference type="VEuPathDB" id="FungiDB:CDV56_102141"/>
<dbReference type="GeneID" id="38124115"/>
<evidence type="ECO:0000256" key="10">
    <source>
        <dbReference type="RuleBase" id="RU361208"/>
    </source>
</evidence>
<evidence type="ECO:0000256" key="2">
    <source>
        <dbReference type="ARBA" id="ARBA00004613"/>
    </source>
</evidence>
<evidence type="ECO:0000256" key="4">
    <source>
        <dbReference type="ARBA" id="ARBA00022525"/>
    </source>
</evidence>
<keyword evidence="12" id="KW-1185">Reference proteome</keyword>
<comment type="subcellular location">
    <subcellularLocation>
        <location evidence="2 10">Secreted</location>
    </subcellularLocation>
</comment>
<evidence type="ECO:0000256" key="6">
    <source>
        <dbReference type="ARBA" id="ARBA00022801"/>
    </source>
</evidence>
<gene>
    <name evidence="11" type="ORF">CDV56_102141</name>
</gene>
<evidence type="ECO:0000256" key="7">
    <source>
        <dbReference type="ARBA" id="ARBA00023277"/>
    </source>
</evidence>
<comment type="similarity">
    <text evidence="3 10">Belongs to the glycosyl hydrolase 75 family.</text>
</comment>
<dbReference type="GO" id="GO:0005576">
    <property type="term" value="C:extracellular region"/>
    <property type="evidence" value="ECO:0007669"/>
    <property type="project" value="UniProtKB-SubCell"/>
</dbReference>
<evidence type="ECO:0000256" key="8">
    <source>
        <dbReference type="ARBA" id="ARBA00023295"/>
    </source>
</evidence>
<dbReference type="OrthoDB" id="4756206at2759"/>
<dbReference type="GO" id="GO:0016977">
    <property type="term" value="F:chitosanase activity"/>
    <property type="evidence" value="ECO:0007669"/>
    <property type="project" value="UniProtKB-EC"/>
</dbReference>
<comment type="catalytic activity">
    <reaction evidence="1 10">
        <text>Endohydrolysis of beta-(1-&gt;4)-linkages between D-glucosamine residues in a partly acetylated chitosan.</text>
        <dbReference type="EC" id="3.2.1.132"/>
    </reaction>
</comment>
<evidence type="ECO:0000256" key="5">
    <source>
        <dbReference type="ARBA" id="ARBA00022729"/>
    </source>
</evidence>
<dbReference type="AlphaFoldDB" id="A0A397G5Q3"/>
<feature type="signal peptide" evidence="10">
    <location>
        <begin position="1"/>
        <end position="22"/>
    </location>
</feature>
<keyword evidence="8 10" id="KW-0326">Glycosidase</keyword>
<proteinExistence type="inferred from homology"/>
<dbReference type="InterPro" id="IPR009939">
    <property type="entry name" value="Chitosanase_fungal"/>
</dbReference>
<evidence type="ECO:0000256" key="3">
    <source>
        <dbReference type="ARBA" id="ARBA00007799"/>
    </source>
</evidence>
<keyword evidence="4" id="KW-0964">Secreted</keyword>
<keyword evidence="9 10" id="KW-0624">Polysaccharide degradation</keyword>
<evidence type="ECO:0000313" key="12">
    <source>
        <dbReference type="Proteomes" id="UP000215305"/>
    </source>
</evidence>
<dbReference type="EC" id="3.2.1.132" evidence="10"/>
<name>A0A397G5Q3_ASPTH</name>
<sequence length="374" mass="38946">MLVKSSLGHVAASLLLFTPVLGQTVVGSDYNKPSAGPPASFFAAATTMPVAALQSAAAKASAVPKSAKYPINFDSDSPTATIHADWATLPTGAAYVWVADMDVDCDGLDYQCKGNGDGQDATNFGALAAYEVPFIVIPQHFYKAYESQLTGNNVAAVICNGKMYYGIFGDTDGDTPEVIGEASWLMARTCFPDDDLNGNNGHVPANVTYIVFTGDNAVLPSSAVNDNYITNFTKLRSLGDSLVNALVSQLGLSGSKPTTTLKTTTTTKTTTTATSTATCSWAGHCLGTSCSSDNECSDPFACINGHLLARLTASALTPGLVSTVPVPLIQASPAPGRDIAREPLASPMMNVMTHGLVFMECALRIQVHDGVIAG</sequence>
<comment type="caution">
    <text evidence="11">The sequence shown here is derived from an EMBL/GenBank/DDBJ whole genome shotgun (WGS) entry which is preliminary data.</text>
</comment>